<accession>A0AC34FDA7</accession>
<evidence type="ECO:0000313" key="1">
    <source>
        <dbReference type="Proteomes" id="UP000887579"/>
    </source>
</evidence>
<protein>
    <submittedName>
        <fullName evidence="2">Trehalose-6-phosphate phosphatase helical bundle domain-containing protein</fullName>
    </submittedName>
</protein>
<dbReference type="WBParaSite" id="ES5_v2.g15102.t1">
    <property type="protein sequence ID" value="ES5_v2.g15102.t1"/>
    <property type="gene ID" value="ES5_v2.g15102"/>
</dbReference>
<name>A0AC34FDA7_9BILA</name>
<dbReference type="Proteomes" id="UP000887579">
    <property type="component" value="Unplaced"/>
</dbReference>
<reference evidence="2" key="1">
    <citation type="submission" date="2022-11" db="UniProtKB">
        <authorList>
            <consortium name="WormBaseParasite"/>
        </authorList>
    </citation>
    <scope>IDENTIFICATION</scope>
</reference>
<proteinExistence type="predicted"/>
<evidence type="ECO:0000313" key="2">
    <source>
        <dbReference type="WBParaSite" id="ES5_v2.g15102.t1"/>
    </source>
</evidence>
<organism evidence="1 2">
    <name type="scientific">Panagrolaimus sp. ES5</name>
    <dbReference type="NCBI Taxonomy" id="591445"/>
    <lineage>
        <taxon>Eukaryota</taxon>
        <taxon>Metazoa</taxon>
        <taxon>Ecdysozoa</taxon>
        <taxon>Nematoda</taxon>
        <taxon>Chromadorea</taxon>
        <taxon>Rhabditida</taxon>
        <taxon>Tylenchina</taxon>
        <taxon>Panagrolaimomorpha</taxon>
        <taxon>Panagrolaimoidea</taxon>
        <taxon>Panagrolaimidae</taxon>
        <taxon>Panagrolaimus</taxon>
    </lineage>
</organism>
<sequence length="475" mass="53109">MTIMSTLTTNGVCENDGIQSNDSDLSTSSISVDARMPESVDEFKSFMYQMQDARRKIVSAVIHEKDVDENLIEQLKHVHNQLTDESTAEFQREMIVSGNSKFSVNVKDEIVGLEKDISYLENLIFAKRNNNLPTLGDARKFVNLAEILSPFHPISHQKFMDETEACTRFLRLFIQSVDDTGKKPILITDWDGTMKDYCSQYATNLQPTYSAIGMANFAKNFTRLSAVLTAGPLRGPGILDLTSLPIDGPILFSGSWGREWWMSGKRLVHNEDIPLEGDAALRRFKEEMEELLSSSEYSQFGLVGSGVQSKVDRLTLGVQTVFNHVDRELSENYQDAIRERMHRVDPDEQILHFDPSTELEVEVVVHNDGTVWNKADGVAMVIEKCGDTLEGPGKVLICGDTTSDLPMVEFAINQNPTGAMALFVTMKEELCEKVRQIISAEDRRCFVSCPDVIHAAMDNIIKENAMNSTSLTAAT</sequence>